<dbReference type="InterPro" id="IPR053392">
    <property type="entry name" value="Transposase_IS30-like"/>
</dbReference>
<reference evidence="4 5" key="1">
    <citation type="journal article" date="2008" name="J. Bacteriol.">
        <title>Complete genome sequence of the soil actinomycete Kocuria rhizophila.</title>
        <authorList>
            <person name="Takarada H."/>
            <person name="Sekine M."/>
            <person name="Kosugi H."/>
            <person name="Matsuo Y."/>
            <person name="Fujisawa T."/>
            <person name="Omata S."/>
            <person name="Kishi E."/>
            <person name="Shimizu A."/>
            <person name="Tsukatani N."/>
            <person name="Tanikawa S."/>
            <person name="Fujita N."/>
            <person name="Harayama S."/>
        </authorList>
    </citation>
    <scope>NUCLEOTIDE SEQUENCE [LARGE SCALE GENOMIC DNA]</scope>
    <source>
        <strain evidence="5">ATCC 9341 / DSM 348 / NBRC 103217 / DC2201</strain>
    </source>
</reference>
<evidence type="ECO:0000256" key="2">
    <source>
        <dbReference type="SAM" id="MobiDB-lite"/>
    </source>
</evidence>
<feature type="domain" description="Integrase catalytic" evidence="3">
    <location>
        <begin position="237"/>
        <end position="392"/>
    </location>
</feature>
<dbReference type="InterPro" id="IPR036397">
    <property type="entry name" value="RNaseH_sf"/>
</dbReference>
<dbReference type="GO" id="GO:0004803">
    <property type="term" value="F:transposase activity"/>
    <property type="evidence" value="ECO:0007669"/>
    <property type="project" value="TreeGrafter"/>
</dbReference>
<dbReference type="GO" id="GO:0015074">
    <property type="term" value="P:DNA integration"/>
    <property type="evidence" value="ECO:0007669"/>
    <property type="project" value="InterPro"/>
</dbReference>
<feature type="region of interest" description="Disordered" evidence="2">
    <location>
        <begin position="107"/>
        <end position="127"/>
    </location>
</feature>
<evidence type="ECO:0000259" key="3">
    <source>
        <dbReference type="PROSITE" id="PS50994"/>
    </source>
</evidence>
<dbReference type="eggNOG" id="COG2826">
    <property type="taxonomic scope" value="Bacteria"/>
</dbReference>
<dbReference type="AlphaFoldDB" id="B2GLR3"/>
<dbReference type="GO" id="GO:0003676">
    <property type="term" value="F:nucleic acid binding"/>
    <property type="evidence" value="ECO:0007669"/>
    <property type="project" value="InterPro"/>
</dbReference>
<protein>
    <submittedName>
        <fullName evidence="4">Putative transposase</fullName>
    </submittedName>
</protein>
<dbReference type="NCBIfam" id="NF033563">
    <property type="entry name" value="transpos_IS30"/>
    <property type="match status" value="1"/>
</dbReference>
<name>B2GLR3_KOCRD</name>
<dbReference type="InterPro" id="IPR012337">
    <property type="entry name" value="RNaseH-like_sf"/>
</dbReference>
<dbReference type="InterPro" id="IPR051917">
    <property type="entry name" value="Transposase-Integrase"/>
</dbReference>
<accession>B2GLR3</accession>
<dbReference type="PANTHER" id="PTHR10948:SF23">
    <property type="entry name" value="TRANSPOSASE INSI FOR INSERTION SEQUENCE ELEMENT IS30A-RELATED"/>
    <property type="match status" value="1"/>
</dbReference>
<keyword evidence="5" id="KW-1185">Reference proteome</keyword>
<dbReference type="SUPFAM" id="SSF53098">
    <property type="entry name" value="Ribonuclease H-like"/>
    <property type="match status" value="1"/>
</dbReference>
<dbReference type="GO" id="GO:0032196">
    <property type="term" value="P:transposition"/>
    <property type="evidence" value="ECO:0007669"/>
    <property type="project" value="TreeGrafter"/>
</dbReference>
<dbReference type="HOGENOM" id="CLU_035706_0_0_11"/>
<organism evidence="4 5">
    <name type="scientific">Kocuria rhizophila (strain ATCC 9341 / DSM 348 / NBRC 103217 / DC2201)</name>
    <dbReference type="NCBI Taxonomy" id="378753"/>
    <lineage>
        <taxon>Bacteria</taxon>
        <taxon>Bacillati</taxon>
        <taxon>Actinomycetota</taxon>
        <taxon>Actinomycetes</taxon>
        <taxon>Micrococcales</taxon>
        <taxon>Micrococcaceae</taxon>
        <taxon>Kocuria</taxon>
    </lineage>
</organism>
<dbReference type="PROSITE" id="PS50994">
    <property type="entry name" value="INTEGRASE"/>
    <property type="match status" value="1"/>
</dbReference>
<dbReference type="Pfam" id="PF00665">
    <property type="entry name" value="rve"/>
    <property type="match status" value="1"/>
</dbReference>
<dbReference type="PANTHER" id="PTHR10948">
    <property type="entry name" value="TRANSPOSASE"/>
    <property type="match status" value="1"/>
</dbReference>
<evidence type="ECO:0000256" key="1">
    <source>
        <dbReference type="ARBA" id="ARBA00023172"/>
    </source>
</evidence>
<dbReference type="Gene3D" id="3.30.420.10">
    <property type="entry name" value="Ribonuclease H-like superfamily/Ribonuclease H"/>
    <property type="match status" value="1"/>
</dbReference>
<keyword evidence="1" id="KW-0233">DNA recombination</keyword>
<dbReference type="Proteomes" id="UP000008838">
    <property type="component" value="Chromosome"/>
</dbReference>
<dbReference type="Gene3D" id="1.10.1270.10">
    <property type="entry name" value="TrpR-like"/>
    <property type="match status" value="1"/>
</dbReference>
<dbReference type="GO" id="GO:0006310">
    <property type="term" value="P:DNA recombination"/>
    <property type="evidence" value="ECO:0007669"/>
    <property type="project" value="UniProtKB-KW"/>
</dbReference>
<dbReference type="GO" id="GO:0005829">
    <property type="term" value="C:cytosol"/>
    <property type="evidence" value="ECO:0007669"/>
    <property type="project" value="TreeGrafter"/>
</dbReference>
<dbReference type="EMBL" id="AP009152">
    <property type="protein sequence ID" value="BAG28597.1"/>
    <property type="molecule type" value="Genomic_DNA"/>
</dbReference>
<dbReference type="KEGG" id="krh:KRH_02500"/>
<gene>
    <name evidence="4" type="ordered locus">KRH_02500</name>
</gene>
<dbReference type="InterPro" id="IPR038116">
    <property type="entry name" value="TrpR-like_sf"/>
</dbReference>
<evidence type="ECO:0000313" key="5">
    <source>
        <dbReference type="Proteomes" id="UP000008838"/>
    </source>
</evidence>
<sequence>MRGLGVTGALSFWRRSPRAVEALWDARGMGASSEAIASTLGLPRRSMERYICRCGGLRAQRWASPARMLSYDERLQIKDMLREGRSYRQIASALGRAPSTISREVARGSMEGTRGRYRPARAQQQSWTNRLRPKPLKIPADPVLHAVVQDWLEAKLSPEQIVGRLQREYPNDPRMRVSRETIYRTIYLHARGGLKRELTALTRTGRTIRYPNRRPVSTRGRMRGMVSTWDRPAEALERKVPGHWEGDLIIGKNGASAIGTVVERFSNYLNLVRLEPGQNRVVALREALVPKLVELPESLRRSLTWDQGKEMAQHRQITIESGMKIYFADPHAPWQRATNENTNGLLRQYFPKGTDLSIFSQLDLDQVADEMNRRPRKRLQFATPYETLEEHLLQ</sequence>
<proteinExistence type="predicted"/>
<evidence type="ECO:0000313" key="4">
    <source>
        <dbReference type="EMBL" id="BAG28597.1"/>
    </source>
</evidence>
<dbReference type="Pfam" id="PF13936">
    <property type="entry name" value="HTH_38"/>
    <property type="match status" value="1"/>
</dbReference>
<dbReference type="InterPro" id="IPR025246">
    <property type="entry name" value="IS30-like_HTH"/>
</dbReference>
<dbReference type="InterPro" id="IPR001584">
    <property type="entry name" value="Integrase_cat-core"/>
</dbReference>